<feature type="region of interest" description="Disordered" evidence="1">
    <location>
        <begin position="35"/>
        <end position="97"/>
    </location>
</feature>
<dbReference type="EMBL" id="JABZMI010000275">
    <property type="protein sequence ID" value="MBF1165776.1"/>
    <property type="molecule type" value="Genomic_DNA"/>
</dbReference>
<dbReference type="Proteomes" id="UP000718593">
    <property type="component" value="Unassembled WGS sequence"/>
</dbReference>
<evidence type="ECO:0000313" key="2">
    <source>
        <dbReference type="EMBL" id="MBF1165776.1"/>
    </source>
</evidence>
<gene>
    <name evidence="2" type="ORF">HXL68_12155</name>
</gene>
<evidence type="ECO:0000313" key="3">
    <source>
        <dbReference type="Proteomes" id="UP000718593"/>
    </source>
</evidence>
<reference evidence="2" key="1">
    <citation type="submission" date="2020-04" db="EMBL/GenBank/DDBJ databases">
        <title>Deep metagenomics examines the oral microbiome during advanced dental caries in children, revealing novel taxa and co-occurrences with host molecules.</title>
        <authorList>
            <person name="Baker J.L."/>
            <person name="Morton J.T."/>
            <person name="Dinis M."/>
            <person name="Alvarez R."/>
            <person name="Tran N.C."/>
            <person name="Knight R."/>
            <person name="Edlund A."/>
        </authorList>
    </citation>
    <scope>NUCLEOTIDE SEQUENCE</scope>
    <source>
        <strain evidence="2">JCVI_32_bin.24</strain>
    </source>
</reference>
<evidence type="ECO:0008006" key="4">
    <source>
        <dbReference type="Google" id="ProtNLM"/>
    </source>
</evidence>
<comment type="caution">
    <text evidence="2">The sequence shown here is derived from an EMBL/GenBank/DDBJ whole genome shotgun (WGS) entry which is preliminary data.</text>
</comment>
<protein>
    <recommendedName>
        <fullName evidence="4">TonB C-terminal domain-containing protein</fullName>
    </recommendedName>
</protein>
<proteinExistence type="predicted"/>
<accession>A0A930BV06</accession>
<sequence length="274" mass="29798">MPPMSSFEPTGKRRGLPSAVAVSLAIHALLLFLPHDEPAGTPPAAPPLQARLASRPRPPERSVEPPARSSEAKISKAAPRTRVMTTDKGHRPQAQPAWTAAEKAEMDGFLNELAEQARKTPQPPLAERSLAMARQAGQQLAREDAAAETLLELRPNAPPADPFSVELYMDGLVRRLNRSAGFVNNGRRHQGVQTAAVQFRLNPDGSLKSFTVLNAADQADEVAFIRAVIERSLPFAPFPPDIDRAARSLGVTICIRPGRNNDPGFSRMRGNRCY</sequence>
<evidence type="ECO:0000256" key="1">
    <source>
        <dbReference type="SAM" id="MobiDB-lite"/>
    </source>
</evidence>
<dbReference type="AlphaFoldDB" id="A0A930BV06"/>
<name>A0A930BV06_9RHOO</name>
<organism evidence="2 3">
    <name type="scientific">Dechloromonas agitata</name>
    <dbReference type="NCBI Taxonomy" id="73030"/>
    <lineage>
        <taxon>Bacteria</taxon>
        <taxon>Pseudomonadati</taxon>
        <taxon>Pseudomonadota</taxon>
        <taxon>Betaproteobacteria</taxon>
        <taxon>Rhodocyclales</taxon>
        <taxon>Azonexaceae</taxon>
        <taxon>Dechloromonas</taxon>
    </lineage>
</organism>